<accession>A0A502FYS4</accession>
<dbReference type="SUPFAM" id="SSF51430">
    <property type="entry name" value="NAD(P)-linked oxidoreductase"/>
    <property type="match status" value="1"/>
</dbReference>
<dbReference type="AlphaFoldDB" id="A0A502FYS4"/>
<comment type="caution">
    <text evidence="2">The sequence shown here is derived from an EMBL/GenBank/DDBJ whole genome shotgun (WGS) entry which is preliminary data.</text>
</comment>
<dbReference type="EMBL" id="RCZC01000002">
    <property type="protein sequence ID" value="TPG54688.1"/>
    <property type="molecule type" value="Genomic_DNA"/>
</dbReference>
<dbReference type="PANTHER" id="PTHR42686:SF1">
    <property type="entry name" value="GH17980P-RELATED"/>
    <property type="match status" value="1"/>
</dbReference>
<evidence type="ECO:0000313" key="2">
    <source>
        <dbReference type="EMBL" id="TPG54688.1"/>
    </source>
</evidence>
<evidence type="ECO:0000313" key="3">
    <source>
        <dbReference type="Proteomes" id="UP000319931"/>
    </source>
</evidence>
<gene>
    <name evidence="2" type="ORF">EAH76_08665</name>
</gene>
<dbReference type="GO" id="GO:0005829">
    <property type="term" value="C:cytosol"/>
    <property type="evidence" value="ECO:0007669"/>
    <property type="project" value="TreeGrafter"/>
</dbReference>
<protein>
    <submittedName>
        <fullName evidence="2">Aldo/keto reductase</fullName>
    </submittedName>
</protein>
<dbReference type="Gene3D" id="3.20.20.100">
    <property type="entry name" value="NADP-dependent oxidoreductase domain"/>
    <property type="match status" value="1"/>
</dbReference>
<sequence length="321" mass="33765">MIALPTLGMGCAGIGNLYRAVDDATARDTVAAALAGGIGYFDVAPHYGFGLAETRLGAALAEHDPHGTAIVSTKVGRLLEPTDSQAAERHGFVDAPALEPVFDYSYDAVLRSVDASRVRLRRDRLDVLFAHDLGVLTHGDDAARHMADFVEGGYRALRGLRDAGEVGAIGIGVNEVAVCLDLLDRVELDVILLAGRYTLLEQDAARPLIERCRETGTRLVIGGPYNSGILVEGSRAASHFNYAPPPPAIVARVAELERACAAFDVPLAAAALQFPRREPVVAGVIPGLVGADQVAATLRYAAWPIPDALWDAVGAASEATA</sequence>
<name>A0A502FYS4_9SPHN</name>
<dbReference type="InterPro" id="IPR023210">
    <property type="entry name" value="NADP_OxRdtase_dom"/>
</dbReference>
<dbReference type="GO" id="GO:0016491">
    <property type="term" value="F:oxidoreductase activity"/>
    <property type="evidence" value="ECO:0007669"/>
    <property type="project" value="InterPro"/>
</dbReference>
<organism evidence="2 3">
    <name type="scientific">Sphingomonas glacialis</name>
    <dbReference type="NCBI Taxonomy" id="658225"/>
    <lineage>
        <taxon>Bacteria</taxon>
        <taxon>Pseudomonadati</taxon>
        <taxon>Pseudomonadota</taxon>
        <taxon>Alphaproteobacteria</taxon>
        <taxon>Sphingomonadales</taxon>
        <taxon>Sphingomonadaceae</taxon>
        <taxon>Sphingomonas</taxon>
    </lineage>
</organism>
<dbReference type="PANTHER" id="PTHR42686">
    <property type="entry name" value="GH17980P-RELATED"/>
    <property type="match status" value="1"/>
</dbReference>
<feature type="domain" description="NADP-dependent oxidoreductase" evidence="1">
    <location>
        <begin position="7"/>
        <end position="314"/>
    </location>
</feature>
<dbReference type="InterPro" id="IPR020471">
    <property type="entry name" value="AKR"/>
</dbReference>
<keyword evidence="3" id="KW-1185">Reference proteome</keyword>
<evidence type="ECO:0000259" key="1">
    <source>
        <dbReference type="Pfam" id="PF00248"/>
    </source>
</evidence>
<dbReference type="InterPro" id="IPR036812">
    <property type="entry name" value="NAD(P)_OxRdtase_dom_sf"/>
</dbReference>
<dbReference type="Pfam" id="PF00248">
    <property type="entry name" value="Aldo_ket_red"/>
    <property type="match status" value="1"/>
</dbReference>
<dbReference type="Proteomes" id="UP000319931">
    <property type="component" value="Unassembled WGS sequence"/>
</dbReference>
<proteinExistence type="predicted"/>
<dbReference type="RefSeq" id="WP_140849838.1">
    <property type="nucleotide sequence ID" value="NZ_RCZC01000002.1"/>
</dbReference>
<dbReference type="OrthoDB" id="9768851at2"/>
<reference evidence="2 3" key="1">
    <citation type="journal article" date="2019" name="Environ. Microbiol.">
        <title>Species interactions and distinct microbial communities in high Arctic permafrost affected cryosols are associated with the CH4 and CO2 gas fluxes.</title>
        <authorList>
            <person name="Altshuler I."/>
            <person name="Hamel J."/>
            <person name="Turney S."/>
            <person name="Magnuson E."/>
            <person name="Levesque R."/>
            <person name="Greer C."/>
            <person name="Whyte L.G."/>
        </authorList>
    </citation>
    <scope>NUCLEOTIDE SEQUENCE [LARGE SCALE GENOMIC DNA]</scope>
    <source>
        <strain evidence="2 3">E6.1</strain>
    </source>
</reference>